<comment type="cofactor">
    <cofactor evidence="1">
        <name>Mn(2+)</name>
        <dbReference type="ChEBI" id="CHEBI:29035"/>
    </cofactor>
</comment>
<evidence type="ECO:0000256" key="6">
    <source>
        <dbReference type="ARBA" id="ARBA00014817"/>
    </source>
</evidence>
<dbReference type="UniPathway" id="UPA00378"/>
<evidence type="ECO:0000256" key="22">
    <source>
        <dbReference type="ARBA" id="ARBA00093257"/>
    </source>
</evidence>
<dbReference type="EMBL" id="OV170234">
    <property type="protein sequence ID" value="CAH0719711.1"/>
    <property type="molecule type" value="Genomic_DNA"/>
</dbReference>
<evidence type="ECO:0000256" key="20">
    <source>
        <dbReference type="ARBA" id="ARBA00032552"/>
    </source>
</evidence>
<dbReference type="GO" id="GO:0005795">
    <property type="term" value="C:Golgi stack"/>
    <property type="evidence" value="ECO:0007669"/>
    <property type="project" value="InterPro"/>
</dbReference>
<feature type="disulfide bond" evidence="23">
    <location>
        <begin position="292"/>
        <end position="389"/>
    </location>
</feature>
<keyword evidence="9 24" id="KW-0812">Transmembrane</keyword>
<evidence type="ECO:0000256" key="3">
    <source>
        <dbReference type="ARBA" id="ARBA00004922"/>
    </source>
</evidence>
<feature type="non-terminal residue" evidence="25">
    <location>
        <position position="410"/>
    </location>
</feature>
<evidence type="ECO:0000256" key="24">
    <source>
        <dbReference type="SAM" id="Phobius"/>
    </source>
</evidence>
<evidence type="ECO:0000256" key="9">
    <source>
        <dbReference type="ARBA" id="ARBA00022692"/>
    </source>
</evidence>
<dbReference type="Pfam" id="PF05060">
    <property type="entry name" value="MGAT2"/>
    <property type="match status" value="1"/>
</dbReference>
<dbReference type="PANTHER" id="PTHR12871:SF0">
    <property type="entry name" value="ALPHA-1,6-MANNOSYL-GLYCOPROTEIN 2-BETA-N-ACETYLGLUCOSAMINYLTRANSFERASE"/>
    <property type="match status" value="1"/>
</dbReference>
<keyword evidence="26" id="KW-1185">Reference proteome</keyword>
<dbReference type="Proteomes" id="UP000838878">
    <property type="component" value="Chromosome 14"/>
</dbReference>
<evidence type="ECO:0000256" key="1">
    <source>
        <dbReference type="ARBA" id="ARBA00001936"/>
    </source>
</evidence>
<dbReference type="GO" id="GO:0009312">
    <property type="term" value="P:oligosaccharide biosynthetic process"/>
    <property type="evidence" value="ECO:0007669"/>
    <property type="project" value="InterPro"/>
</dbReference>
<keyword evidence="14 24" id="KW-0472">Membrane</keyword>
<keyword evidence="7" id="KW-0328">Glycosyltransferase</keyword>
<dbReference type="EC" id="2.4.1.143" evidence="5"/>
<comment type="catalytic activity">
    <reaction evidence="22">
        <text>an N(4)-{beta-D-GlcNAc-(1-&gt;2)-alpha-D-Man-(1-&gt;3)-[alpha-D-Man-(1-&gt;6)]-beta-D-Man-(1-&gt;4)-beta-D-GlcNAc-(1-&gt;4)-beta-D-GlcNAc}-L-asparaginyl-[protein] + UDP-N-acetyl-alpha-D-glucosamine = N(4)-{beta-D-GlcNAc-(1-&gt;2)-alpha-D-Man-(1-&gt;3)-[beta-D-GlcNAc-(1-&gt;2)-alpha-D-Man-(1-&gt;6)]-beta-D-Man-(1-&gt;4)-beta-D-GlcNAc-(1-&gt;4)-beta-D-GlcNAc}-L-asparaginyl-[protein] + UDP + H(+)</text>
        <dbReference type="Rhea" id="RHEA:12941"/>
        <dbReference type="Rhea" id="RHEA-COMP:13526"/>
        <dbReference type="Rhea" id="RHEA-COMP:14369"/>
        <dbReference type="ChEBI" id="CHEBI:15378"/>
        <dbReference type="ChEBI" id="CHEBI:57705"/>
        <dbReference type="ChEBI" id="CHEBI:58223"/>
        <dbReference type="ChEBI" id="CHEBI:60615"/>
        <dbReference type="ChEBI" id="CHEBI:60651"/>
        <dbReference type="EC" id="2.4.1.143"/>
    </reaction>
</comment>
<evidence type="ECO:0000256" key="4">
    <source>
        <dbReference type="ARBA" id="ARBA00011011"/>
    </source>
</evidence>
<keyword evidence="11" id="KW-0735">Signal-anchor</keyword>
<dbReference type="InterPro" id="IPR007754">
    <property type="entry name" value="GlcNAc_II"/>
</dbReference>
<accession>A0A8J9Y9J9</accession>
<dbReference type="OrthoDB" id="6019616at2759"/>
<name>A0A8J9Y9J9_9NEOP</name>
<keyword evidence="15 23" id="KW-1015">Disulfide bond</keyword>
<gene>
    <name evidence="25" type="ORF">BINO364_LOCUS6014</name>
</gene>
<dbReference type="PANTHER" id="PTHR12871">
    <property type="entry name" value="BETA-1,2-N-ACETYLGLUCOSAMINYLTRANSFERASE II"/>
    <property type="match status" value="1"/>
</dbReference>
<reference evidence="25" key="1">
    <citation type="submission" date="2021-12" db="EMBL/GenBank/DDBJ databases">
        <authorList>
            <person name="Martin H S."/>
        </authorList>
    </citation>
    <scope>NUCLEOTIDE SEQUENCE</scope>
</reference>
<keyword evidence="12 24" id="KW-1133">Transmembrane helix</keyword>
<evidence type="ECO:0000256" key="8">
    <source>
        <dbReference type="ARBA" id="ARBA00022679"/>
    </source>
</evidence>
<keyword evidence="13" id="KW-0333">Golgi apparatus</keyword>
<dbReference type="GO" id="GO:0008455">
    <property type="term" value="F:alpha-1,6-mannosylglycoprotein 2-beta-N-acetylglucosaminyltransferase activity"/>
    <property type="evidence" value="ECO:0007669"/>
    <property type="project" value="UniProtKB-EC"/>
</dbReference>
<evidence type="ECO:0000256" key="2">
    <source>
        <dbReference type="ARBA" id="ARBA00004323"/>
    </source>
</evidence>
<evidence type="ECO:0000256" key="11">
    <source>
        <dbReference type="ARBA" id="ARBA00022968"/>
    </source>
</evidence>
<dbReference type="Gene3D" id="3.90.550.10">
    <property type="entry name" value="Spore Coat Polysaccharide Biosynthesis Protein SpsA, Chain A"/>
    <property type="match status" value="1"/>
</dbReference>
<evidence type="ECO:0000313" key="25">
    <source>
        <dbReference type="EMBL" id="CAH0719711.1"/>
    </source>
</evidence>
<keyword evidence="8" id="KW-0808">Transferase</keyword>
<dbReference type="GO" id="GO:0000139">
    <property type="term" value="C:Golgi membrane"/>
    <property type="evidence" value="ECO:0007669"/>
    <property type="project" value="UniProtKB-SubCell"/>
</dbReference>
<evidence type="ECO:0000256" key="18">
    <source>
        <dbReference type="ARBA" id="ARBA00029663"/>
    </source>
</evidence>
<evidence type="ECO:0000256" key="5">
    <source>
        <dbReference type="ARBA" id="ARBA00012613"/>
    </source>
</evidence>
<evidence type="ECO:0000256" key="15">
    <source>
        <dbReference type="ARBA" id="ARBA00023157"/>
    </source>
</evidence>
<evidence type="ECO:0000256" key="16">
    <source>
        <dbReference type="ARBA" id="ARBA00023180"/>
    </source>
</evidence>
<keyword evidence="16" id="KW-0325">Glycoprotein</keyword>
<protein>
    <recommendedName>
        <fullName evidence="6">Alpha-1,6-mannosyl-glycoprotein 2-beta-N-acetylglucosaminyltransferase</fullName>
        <ecNumber evidence="5">2.4.1.143</ecNumber>
    </recommendedName>
    <alternativeName>
        <fullName evidence="21">Beta-1,2-N-acetylglucosaminyltransferase II</fullName>
    </alternativeName>
    <alternativeName>
        <fullName evidence="20">GlcNAc-T II</fullName>
    </alternativeName>
    <alternativeName>
        <fullName evidence="19">Mannoside acetylglucosaminyltransferase 2</fullName>
    </alternativeName>
    <alternativeName>
        <fullName evidence="18">N-glycosyl-oligosaccharide-glycoprotein N-acetylglucosaminyltransferase II</fullName>
    </alternativeName>
</protein>
<evidence type="ECO:0000256" key="10">
    <source>
        <dbReference type="ARBA" id="ARBA00022723"/>
    </source>
</evidence>
<evidence type="ECO:0000256" key="21">
    <source>
        <dbReference type="ARBA" id="ARBA00032915"/>
    </source>
</evidence>
<evidence type="ECO:0000313" key="26">
    <source>
        <dbReference type="Proteomes" id="UP000838878"/>
    </source>
</evidence>
<comment type="similarity">
    <text evidence="4">Belongs to the glycosyltransferase 16 (GT16) protein family.</text>
</comment>
<evidence type="ECO:0000256" key="12">
    <source>
        <dbReference type="ARBA" id="ARBA00022989"/>
    </source>
</evidence>
<keyword evidence="17" id="KW-0464">Manganese</keyword>
<evidence type="ECO:0000256" key="17">
    <source>
        <dbReference type="ARBA" id="ARBA00023211"/>
    </source>
</evidence>
<comment type="pathway">
    <text evidence="3">Protein modification; protein glycosylation.</text>
</comment>
<evidence type="ECO:0000256" key="13">
    <source>
        <dbReference type="ARBA" id="ARBA00023034"/>
    </source>
</evidence>
<evidence type="ECO:0000256" key="7">
    <source>
        <dbReference type="ARBA" id="ARBA00022676"/>
    </source>
</evidence>
<dbReference type="AlphaFoldDB" id="A0A8J9Y9J9"/>
<dbReference type="GO" id="GO:0046872">
    <property type="term" value="F:metal ion binding"/>
    <property type="evidence" value="ECO:0007669"/>
    <property type="project" value="UniProtKB-KW"/>
</dbReference>
<comment type="subcellular location">
    <subcellularLocation>
        <location evidence="2">Golgi apparatus membrane</location>
        <topology evidence="2">Single-pass type II membrane protein</topology>
    </subcellularLocation>
</comment>
<keyword evidence="10" id="KW-0479">Metal-binding</keyword>
<organism evidence="25 26">
    <name type="scientific">Brenthis ino</name>
    <name type="common">lesser marbled fritillary</name>
    <dbReference type="NCBI Taxonomy" id="405034"/>
    <lineage>
        <taxon>Eukaryota</taxon>
        <taxon>Metazoa</taxon>
        <taxon>Ecdysozoa</taxon>
        <taxon>Arthropoda</taxon>
        <taxon>Hexapoda</taxon>
        <taxon>Insecta</taxon>
        <taxon>Pterygota</taxon>
        <taxon>Neoptera</taxon>
        <taxon>Endopterygota</taxon>
        <taxon>Lepidoptera</taxon>
        <taxon>Glossata</taxon>
        <taxon>Ditrysia</taxon>
        <taxon>Papilionoidea</taxon>
        <taxon>Nymphalidae</taxon>
        <taxon>Heliconiinae</taxon>
        <taxon>Argynnini</taxon>
        <taxon>Brenthis</taxon>
    </lineage>
</organism>
<dbReference type="GO" id="GO:0006487">
    <property type="term" value="P:protein N-linked glycosylation"/>
    <property type="evidence" value="ECO:0007669"/>
    <property type="project" value="TreeGrafter"/>
</dbReference>
<proteinExistence type="inferred from homology"/>
<evidence type="ECO:0000256" key="23">
    <source>
        <dbReference type="PIRSR" id="PIRSR607754-3"/>
    </source>
</evidence>
<dbReference type="InterPro" id="IPR029044">
    <property type="entry name" value="Nucleotide-diphossugar_trans"/>
</dbReference>
<evidence type="ECO:0000256" key="19">
    <source>
        <dbReference type="ARBA" id="ARBA00031203"/>
    </source>
</evidence>
<sequence length="410" mass="48374">MNFRNFYEQTRSASAFIVLFIFLSFYVILRIIYENSTTHLPLYLQKYTIYDEIKDTNKTHDINALKHLLEKYNIEQDLSNADRFEPIGVGTTVIMIQVHKDIKRLHHLILSLAQVQGIHTALLIFSHSFYHPSINKLIRSIDYCKVVQIFYPYSLQLNPHKFPGVDHNDCEHSGQTNCIRRNARLTEHKQHWWWKANYVFDRMNWSRKHKNPIIFLEEYNYVAPDLLYVYPYLQRSFNYFPNVQILSFGRPLTRNNDWDLLTVEAWRPPFDVGLAFNITTWEKILSLSAQFCMYDDYSWSYSLLQLFQYFPGGHVNMVGCLNPRVVSTKSLKNTEDFIKLSKYFKTLDLFPKKLKAVALYGPGGRIERVAKPPPVGNNGWNDLRDQLLCLDPLMVTTTEEPRYDVPTFQK</sequence>
<evidence type="ECO:0000256" key="14">
    <source>
        <dbReference type="ARBA" id="ARBA00023136"/>
    </source>
</evidence>
<feature type="transmembrane region" description="Helical" evidence="24">
    <location>
        <begin position="12"/>
        <end position="33"/>
    </location>
</feature>
<feature type="disulfide bond" evidence="23">
    <location>
        <begin position="170"/>
        <end position="178"/>
    </location>
</feature>